<gene>
    <name evidence="2" type="ORF">BN1211_2638</name>
</gene>
<name>A0A0H5CCH5_CYBJN</name>
<feature type="transmembrane region" description="Helical" evidence="1">
    <location>
        <begin position="33"/>
        <end position="57"/>
    </location>
</feature>
<keyword evidence="1" id="KW-0812">Transmembrane</keyword>
<keyword evidence="1" id="KW-0472">Membrane</keyword>
<reference evidence="3" key="1">
    <citation type="journal article" date="2015" name="J. Biotechnol.">
        <title>The structure of the Cyberlindnera jadinii genome and its relation to Candida utilis analyzed by the occurrence of single nucleotide polymorphisms.</title>
        <authorList>
            <person name="Rupp O."/>
            <person name="Brinkrolf K."/>
            <person name="Buerth C."/>
            <person name="Kunigo M."/>
            <person name="Schneider J."/>
            <person name="Jaenicke S."/>
            <person name="Goesmann A."/>
            <person name="Puehler A."/>
            <person name="Jaeger K.-E."/>
            <person name="Ernst J.F."/>
        </authorList>
    </citation>
    <scope>NUCLEOTIDE SEQUENCE [LARGE SCALE GENOMIC DNA]</scope>
    <source>
        <strain evidence="3">ATCC 18201 / CBS 1600 / BCRC 20928 / JCM 3617 / NBRC 0987 / NRRL Y-1542</strain>
    </source>
</reference>
<dbReference type="Proteomes" id="UP000038830">
    <property type="component" value="Unassembled WGS sequence"/>
</dbReference>
<evidence type="ECO:0000256" key="1">
    <source>
        <dbReference type="SAM" id="Phobius"/>
    </source>
</evidence>
<sequence length="97" mass="11198">MFIDIAKLIYPESLTSSSTEYSISKEEVECSSFTMLLIMFFSMLLSVLLITVIFLVVKLRSCKEEDEEMKLGIDDDEDDIEYQDDGYSDEITDEKLI</sequence>
<keyword evidence="1" id="KW-1133">Transmembrane helix</keyword>
<evidence type="ECO:0000313" key="2">
    <source>
        <dbReference type="EMBL" id="CEP22314.1"/>
    </source>
</evidence>
<organism evidence="2 3">
    <name type="scientific">Cyberlindnera jadinii (strain ATCC 18201 / CBS 1600 / BCRC 20928 / JCM 3617 / NBRC 0987 / NRRL Y-1542)</name>
    <name type="common">Torula yeast</name>
    <name type="synonym">Candida utilis</name>
    <dbReference type="NCBI Taxonomy" id="983966"/>
    <lineage>
        <taxon>Eukaryota</taxon>
        <taxon>Fungi</taxon>
        <taxon>Dikarya</taxon>
        <taxon>Ascomycota</taxon>
        <taxon>Saccharomycotina</taxon>
        <taxon>Saccharomycetes</taxon>
        <taxon>Phaffomycetales</taxon>
        <taxon>Phaffomycetaceae</taxon>
        <taxon>Cyberlindnera</taxon>
    </lineage>
</organism>
<dbReference type="AlphaFoldDB" id="A0A0H5CCH5"/>
<dbReference type="EMBL" id="CDQK01000003">
    <property type="protein sequence ID" value="CEP22314.1"/>
    <property type="molecule type" value="Genomic_DNA"/>
</dbReference>
<proteinExistence type="predicted"/>
<accession>A0A0H5CCH5</accession>
<protein>
    <submittedName>
        <fullName evidence="2">Uncharacterized protein</fullName>
    </submittedName>
</protein>
<evidence type="ECO:0000313" key="3">
    <source>
        <dbReference type="Proteomes" id="UP000038830"/>
    </source>
</evidence>